<keyword evidence="1" id="KW-0812">Transmembrane</keyword>
<evidence type="ECO:0000313" key="4">
    <source>
        <dbReference type="Proteomes" id="UP001268256"/>
    </source>
</evidence>
<feature type="transmembrane region" description="Helical" evidence="1">
    <location>
        <begin position="411"/>
        <end position="444"/>
    </location>
</feature>
<reference evidence="4" key="1">
    <citation type="submission" date="2023-07" db="EMBL/GenBank/DDBJ databases">
        <authorList>
            <person name="Luz R."/>
            <person name="Cordeiro R."/>
            <person name="Fonseca A."/>
            <person name="Goncalves V."/>
        </authorList>
    </citation>
    <scope>NUCLEOTIDE SEQUENCE [LARGE SCALE GENOMIC DNA]</scope>
    <source>
        <strain evidence="4">BACA0444</strain>
    </source>
</reference>
<keyword evidence="1" id="KW-0472">Membrane</keyword>
<feature type="transmembrane region" description="Helical" evidence="1">
    <location>
        <begin position="373"/>
        <end position="390"/>
    </location>
</feature>
<dbReference type="Proteomes" id="UP001268256">
    <property type="component" value="Unassembled WGS sequence"/>
</dbReference>
<dbReference type="Pfam" id="PF02517">
    <property type="entry name" value="Rce1-like"/>
    <property type="match status" value="1"/>
</dbReference>
<feature type="transmembrane region" description="Helical" evidence="1">
    <location>
        <begin position="201"/>
        <end position="225"/>
    </location>
</feature>
<evidence type="ECO:0000259" key="2">
    <source>
        <dbReference type="Pfam" id="PF02517"/>
    </source>
</evidence>
<protein>
    <submittedName>
        <fullName evidence="3">Type II CAAX endopeptidase family protein</fullName>
    </submittedName>
</protein>
<comment type="caution">
    <text evidence="3">The sequence shown here is derived from an EMBL/GenBank/DDBJ whole genome shotgun (WGS) entry which is preliminary data.</text>
</comment>
<dbReference type="AlphaFoldDB" id="A0AAE4JWB5"/>
<sequence>MSLKRILLVALTAIVVFLVSAELLSSLTEPQVQGQISLYQTNLVLQASEWSGFQEYPQAQALLGRDPQADARQAYEKTIQSLRELPTPTAQQSQQISQAQLNLGILEAVGAKTSTLAPQTWELVAATGPDSDRQLAQTLQQLWQTPPIITPQAEALITTHLTGWFQTQARQRLYQVENNTAQLNTLQQTGQELAQAAVIRLALVAVLPLAGSVLGIILLVVWGINQYRHREQVLPHLNLDIPWSSETTLAVMVGWFVAFFGISFLIVPLVLELIGGRGLVATPFGQAIYALITYSLMMVAGFGILIYTWQQYPQPIFQWLSFSGKNRWWAWSFGAYFVALPLVLLTSVFSQQLLHNQGGGNPLLEVILASHDYRSFAILWFMVAVMAPIFEETLFRGFLLPSLLPSMRPVTAMLTSGGLFAIAHLNAADLLPLAVLGTILGYVYWRSGNLLASMLLHGIWNSGSFIGLLLLSP</sequence>
<keyword evidence="4" id="KW-1185">Reference proteome</keyword>
<organism evidence="3 4">
    <name type="scientific">Pseudocalidococcus azoricus BACA0444</name>
    <dbReference type="NCBI Taxonomy" id="2918990"/>
    <lineage>
        <taxon>Bacteria</taxon>
        <taxon>Bacillati</taxon>
        <taxon>Cyanobacteriota</taxon>
        <taxon>Cyanophyceae</taxon>
        <taxon>Acaryochloridales</taxon>
        <taxon>Thermosynechococcaceae</taxon>
        <taxon>Pseudocalidococcus</taxon>
        <taxon>Pseudocalidococcus azoricus</taxon>
    </lineage>
</organism>
<evidence type="ECO:0000313" key="3">
    <source>
        <dbReference type="EMBL" id="MDS3860891.1"/>
    </source>
</evidence>
<name>A0AAE4JWB5_9CYAN</name>
<accession>A0AAE4JWB5</accession>
<dbReference type="GO" id="GO:0080120">
    <property type="term" value="P:CAAX-box protein maturation"/>
    <property type="evidence" value="ECO:0007669"/>
    <property type="project" value="UniProtKB-ARBA"/>
</dbReference>
<dbReference type="PANTHER" id="PTHR43592:SF15">
    <property type="entry name" value="CAAX AMINO TERMINAL PROTEASE FAMILY PROTEIN"/>
    <property type="match status" value="1"/>
</dbReference>
<dbReference type="InterPro" id="IPR003675">
    <property type="entry name" value="Rce1/LyrA-like_dom"/>
</dbReference>
<dbReference type="PANTHER" id="PTHR43592">
    <property type="entry name" value="CAAX AMINO TERMINAL PROTEASE"/>
    <property type="match status" value="1"/>
</dbReference>
<feature type="domain" description="CAAX prenyl protease 2/Lysostaphin resistance protein A-like" evidence="2">
    <location>
        <begin position="375"/>
        <end position="462"/>
    </location>
</feature>
<proteinExistence type="predicted"/>
<feature type="transmembrane region" description="Helical" evidence="1">
    <location>
        <begin position="450"/>
        <end position="471"/>
    </location>
</feature>
<dbReference type="EMBL" id="JAVMIP010000007">
    <property type="protein sequence ID" value="MDS3860891.1"/>
    <property type="molecule type" value="Genomic_DNA"/>
</dbReference>
<evidence type="ECO:0000256" key="1">
    <source>
        <dbReference type="SAM" id="Phobius"/>
    </source>
</evidence>
<feature type="transmembrane region" description="Helical" evidence="1">
    <location>
        <begin position="287"/>
        <end position="307"/>
    </location>
</feature>
<feature type="transmembrane region" description="Helical" evidence="1">
    <location>
        <begin position="328"/>
        <end position="353"/>
    </location>
</feature>
<dbReference type="RefSeq" id="WP_322878150.1">
    <property type="nucleotide sequence ID" value="NZ_JAVMIP010000007.1"/>
</dbReference>
<feature type="transmembrane region" description="Helical" evidence="1">
    <location>
        <begin position="246"/>
        <end position="267"/>
    </location>
</feature>
<gene>
    <name evidence="3" type="ORF">RIF25_08695</name>
</gene>
<dbReference type="GO" id="GO:0004175">
    <property type="term" value="F:endopeptidase activity"/>
    <property type="evidence" value="ECO:0007669"/>
    <property type="project" value="UniProtKB-ARBA"/>
</dbReference>
<keyword evidence="1" id="KW-1133">Transmembrane helix</keyword>